<evidence type="ECO:0000313" key="1">
    <source>
        <dbReference type="EMBL" id="SOY32543.1"/>
    </source>
</evidence>
<sequence>MSKVVNPLVTRNDRTDAAYNCDCYCNVQEDNYDKGQSWTWLPWNSCGCACGSGNTENHTANHDVVA</sequence>
<gene>
    <name evidence="1" type="ORF">AMURIS_05308</name>
</gene>
<organism evidence="1 2">
    <name type="scientific">Acetatifactor muris</name>
    <dbReference type="NCBI Taxonomy" id="879566"/>
    <lineage>
        <taxon>Bacteria</taxon>
        <taxon>Bacillati</taxon>
        <taxon>Bacillota</taxon>
        <taxon>Clostridia</taxon>
        <taxon>Lachnospirales</taxon>
        <taxon>Lachnospiraceae</taxon>
        <taxon>Acetatifactor</taxon>
    </lineage>
</organism>
<dbReference type="AlphaFoldDB" id="A0A2K4ZPX6"/>
<protein>
    <submittedName>
        <fullName evidence="1">Uncharacterized protein</fullName>
    </submittedName>
</protein>
<evidence type="ECO:0000313" key="2">
    <source>
        <dbReference type="Proteomes" id="UP000236311"/>
    </source>
</evidence>
<accession>A0A2K4ZPX6</accession>
<name>A0A2K4ZPX6_9FIRM</name>
<reference evidence="1 2" key="1">
    <citation type="submission" date="2018-01" db="EMBL/GenBank/DDBJ databases">
        <authorList>
            <person name="Gaut B.S."/>
            <person name="Morton B.R."/>
            <person name="Clegg M.T."/>
            <person name="Duvall M.R."/>
        </authorList>
    </citation>
    <scope>NUCLEOTIDE SEQUENCE [LARGE SCALE GENOMIC DNA]</scope>
    <source>
        <strain evidence="1">GP69</strain>
    </source>
</reference>
<dbReference type="EMBL" id="OFSM01000054">
    <property type="protein sequence ID" value="SOY32543.1"/>
    <property type="molecule type" value="Genomic_DNA"/>
</dbReference>
<dbReference type="Proteomes" id="UP000236311">
    <property type="component" value="Unassembled WGS sequence"/>
</dbReference>
<proteinExistence type="predicted"/>
<keyword evidence="2" id="KW-1185">Reference proteome</keyword>